<keyword evidence="5" id="KW-0378">Hydrolase</keyword>
<feature type="domain" description="NodB homology" evidence="11">
    <location>
        <begin position="243"/>
        <end position="435"/>
    </location>
</feature>
<dbReference type="CDD" id="cd10951">
    <property type="entry name" value="CE4_ClCDA_like"/>
    <property type="match status" value="1"/>
</dbReference>
<feature type="disulfide bond" evidence="8">
    <location>
        <begin position="179"/>
        <end position="193"/>
    </location>
</feature>
<keyword evidence="3" id="KW-0479">Metal-binding</keyword>
<feature type="disulfide bond" evidence="8">
    <location>
        <begin position="104"/>
        <end position="118"/>
    </location>
</feature>
<dbReference type="SUPFAM" id="SSF88713">
    <property type="entry name" value="Glycoside hydrolase/deacetylase"/>
    <property type="match status" value="1"/>
</dbReference>
<evidence type="ECO:0000259" key="10">
    <source>
        <dbReference type="PROSITE" id="PS50941"/>
    </source>
</evidence>
<evidence type="ECO:0000256" key="4">
    <source>
        <dbReference type="ARBA" id="ARBA00022729"/>
    </source>
</evidence>
<dbReference type="GO" id="GO:0005975">
    <property type="term" value="P:carbohydrate metabolic process"/>
    <property type="evidence" value="ECO:0007669"/>
    <property type="project" value="InterPro"/>
</dbReference>
<evidence type="ECO:0000256" key="7">
    <source>
        <dbReference type="ARBA" id="ARBA00023285"/>
    </source>
</evidence>
<feature type="domain" description="Chitin-binding type-1" evidence="10">
    <location>
        <begin position="162"/>
        <end position="206"/>
    </location>
</feature>
<keyword evidence="13" id="KW-1185">Reference proteome</keyword>
<feature type="domain" description="Chitin-binding type-1" evidence="10">
    <location>
        <begin position="87"/>
        <end position="132"/>
    </location>
</feature>
<evidence type="ECO:0008006" key="14">
    <source>
        <dbReference type="Google" id="ProtNLM"/>
    </source>
</evidence>
<evidence type="ECO:0000256" key="5">
    <source>
        <dbReference type="ARBA" id="ARBA00022801"/>
    </source>
</evidence>
<evidence type="ECO:0000313" key="13">
    <source>
        <dbReference type="Proteomes" id="UP001203852"/>
    </source>
</evidence>
<dbReference type="GO" id="GO:0016810">
    <property type="term" value="F:hydrolase activity, acting on carbon-nitrogen (but not peptide) bonds"/>
    <property type="evidence" value="ECO:0007669"/>
    <property type="project" value="InterPro"/>
</dbReference>
<feature type="disulfide bond" evidence="8">
    <location>
        <begin position="90"/>
        <end position="105"/>
    </location>
</feature>
<comment type="caution">
    <text evidence="12">The sequence shown here is derived from an EMBL/GenBank/DDBJ whole genome shotgun (WGS) entry which is preliminary data.</text>
</comment>
<feature type="domain" description="Chitin-binding type-1" evidence="10">
    <location>
        <begin position="37"/>
        <end position="81"/>
    </location>
</feature>
<dbReference type="InterPro" id="IPR018371">
    <property type="entry name" value="Chitin-binding_1_CS"/>
</dbReference>
<dbReference type="Proteomes" id="UP001203852">
    <property type="component" value="Unassembled WGS sequence"/>
</dbReference>
<evidence type="ECO:0000256" key="8">
    <source>
        <dbReference type="PROSITE-ProRule" id="PRU00261"/>
    </source>
</evidence>
<proteinExistence type="predicted"/>
<keyword evidence="2 8" id="KW-0147">Chitin-binding</keyword>
<evidence type="ECO:0000256" key="3">
    <source>
        <dbReference type="ARBA" id="ARBA00022723"/>
    </source>
</evidence>
<dbReference type="PROSITE" id="PS51677">
    <property type="entry name" value="NODB"/>
    <property type="match status" value="1"/>
</dbReference>
<evidence type="ECO:0000256" key="9">
    <source>
        <dbReference type="SAM" id="SignalP"/>
    </source>
</evidence>
<name>A0AAN6DV03_9EURO</name>
<dbReference type="Pfam" id="PF01522">
    <property type="entry name" value="Polysacc_deac_1"/>
    <property type="match status" value="1"/>
</dbReference>
<dbReference type="PANTHER" id="PTHR46471">
    <property type="entry name" value="CHITIN DEACETYLASE"/>
    <property type="match status" value="1"/>
</dbReference>
<comment type="caution">
    <text evidence="8">Lacks conserved residue(s) required for the propagation of feature annotation.</text>
</comment>
<dbReference type="GO" id="GO:0046872">
    <property type="term" value="F:metal ion binding"/>
    <property type="evidence" value="ECO:0007669"/>
    <property type="project" value="UniProtKB-KW"/>
</dbReference>
<feature type="disulfide bond" evidence="8">
    <location>
        <begin position="54"/>
        <end position="68"/>
    </location>
</feature>
<dbReference type="SUPFAM" id="SSF57016">
    <property type="entry name" value="Plant lectins/antimicrobial peptides"/>
    <property type="match status" value="3"/>
</dbReference>
<evidence type="ECO:0000256" key="1">
    <source>
        <dbReference type="ARBA" id="ARBA00001941"/>
    </source>
</evidence>
<dbReference type="InterPro" id="IPR001002">
    <property type="entry name" value="Chitin-bd_1"/>
</dbReference>
<evidence type="ECO:0000256" key="6">
    <source>
        <dbReference type="ARBA" id="ARBA00023277"/>
    </source>
</evidence>
<dbReference type="Gene3D" id="3.30.60.10">
    <property type="entry name" value="Endochitinase-like"/>
    <property type="match status" value="3"/>
</dbReference>
<dbReference type="PROSITE" id="PS00026">
    <property type="entry name" value="CHIT_BIND_I_1"/>
    <property type="match status" value="2"/>
</dbReference>
<dbReference type="PANTHER" id="PTHR46471:SF2">
    <property type="entry name" value="CHITIN DEACETYLASE-RELATED"/>
    <property type="match status" value="1"/>
</dbReference>
<dbReference type="Pfam" id="PF00187">
    <property type="entry name" value="Chitin_bind_1"/>
    <property type="match status" value="3"/>
</dbReference>
<keyword evidence="7" id="KW-0170">Cobalt</keyword>
<organism evidence="12 13">
    <name type="scientific">Exophiala viscosa</name>
    <dbReference type="NCBI Taxonomy" id="2486360"/>
    <lineage>
        <taxon>Eukaryota</taxon>
        <taxon>Fungi</taxon>
        <taxon>Dikarya</taxon>
        <taxon>Ascomycota</taxon>
        <taxon>Pezizomycotina</taxon>
        <taxon>Eurotiomycetes</taxon>
        <taxon>Chaetothyriomycetidae</taxon>
        <taxon>Chaetothyriales</taxon>
        <taxon>Herpotrichiellaceae</taxon>
        <taxon>Exophiala</taxon>
    </lineage>
</organism>
<feature type="chain" id="PRO_5043006619" description="Chitin deacetylase" evidence="9">
    <location>
        <begin position="20"/>
        <end position="453"/>
    </location>
</feature>
<dbReference type="InterPro" id="IPR002509">
    <property type="entry name" value="NODB_dom"/>
</dbReference>
<comment type="cofactor">
    <cofactor evidence="1">
        <name>Co(2+)</name>
        <dbReference type="ChEBI" id="CHEBI:48828"/>
    </cofactor>
</comment>
<feature type="signal peptide" evidence="9">
    <location>
        <begin position="1"/>
        <end position="19"/>
    </location>
</feature>
<evidence type="ECO:0000313" key="12">
    <source>
        <dbReference type="EMBL" id="KAI1611300.1"/>
    </source>
</evidence>
<dbReference type="Gene3D" id="3.20.20.370">
    <property type="entry name" value="Glycoside hydrolase/deacetylase"/>
    <property type="match status" value="1"/>
</dbReference>
<dbReference type="CDD" id="cd11618">
    <property type="entry name" value="ChtBD1_1"/>
    <property type="match status" value="3"/>
</dbReference>
<feature type="disulfide bond" evidence="8">
    <location>
        <begin position="40"/>
        <end position="55"/>
    </location>
</feature>
<feature type="disulfide bond" evidence="8">
    <location>
        <begin position="165"/>
        <end position="180"/>
    </location>
</feature>
<gene>
    <name evidence="12" type="ORF">EDD36DRAFT_408778</name>
</gene>
<evidence type="ECO:0000259" key="11">
    <source>
        <dbReference type="PROSITE" id="PS51677"/>
    </source>
</evidence>
<dbReference type="GO" id="GO:0008061">
    <property type="term" value="F:chitin binding"/>
    <property type="evidence" value="ECO:0007669"/>
    <property type="project" value="UniProtKB-UniRule"/>
</dbReference>
<dbReference type="AlphaFoldDB" id="A0AAN6DV03"/>
<keyword evidence="4 9" id="KW-0732">Signal</keyword>
<keyword evidence="6" id="KW-0119">Carbohydrate metabolism</keyword>
<evidence type="ECO:0000256" key="2">
    <source>
        <dbReference type="ARBA" id="ARBA00022669"/>
    </source>
</evidence>
<dbReference type="InterPro" id="IPR011330">
    <property type="entry name" value="Glyco_hydro/deAcase_b/a-brl"/>
</dbReference>
<dbReference type="InterPro" id="IPR036861">
    <property type="entry name" value="Endochitinase-like_sf"/>
</dbReference>
<accession>A0AAN6DV03</accession>
<dbReference type="EMBL" id="MU404356">
    <property type="protein sequence ID" value="KAI1611300.1"/>
    <property type="molecule type" value="Genomic_DNA"/>
</dbReference>
<sequence>MTLLWLVAVLLPGPWCVLAHPGNDLFLPLRSRAVSPDNTCGGSNGYTCPSSMPCCSKYGWCGSTADYCGTECQATYGTCTAGTISPDNTCGGSNGYVCPSSLPCCSRYGFCGSTSEYCASPGCQPSYGTCSVAGSASSSTAISTTSSSQKSSSIASGTISPDNSCGGNNGYICPPNLQCCSRYGWCGVSDEYCTNGCQPEFGNCITSTGSPQPTTTAAVVNVLRPKIGSVPYGSVIYDCEVAGDIAITFDDGPYIYTSDLLDLLSSNGIKATFFIVGNLHGAIDQTPDWTSVIQRMNSEGHHIASHTWTHPDLTTLSSGERKDQMYQNEQAFVNILGKFPTYMRPPYLAFDDACQQDMSDLGYHVISTNLDTKDYENDSPTLIVNSEDTFNDTITQNSPSSSSFIVLNHDIHEQTVYTLAQYEIDRAKANGYRPVTVGECLGDPAGNWYRAGP</sequence>
<protein>
    <recommendedName>
        <fullName evidence="14">Chitin deacetylase</fullName>
    </recommendedName>
</protein>
<keyword evidence="8" id="KW-1015">Disulfide bond</keyword>
<reference evidence="12" key="1">
    <citation type="journal article" date="2022" name="bioRxiv">
        <title>Deciphering the potential niche of two novel black yeast fungi from a biological soil crust based on their genomes, phenotypes, and melanin regulation.</title>
        <authorList>
            <consortium name="DOE Joint Genome Institute"/>
            <person name="Carr E.C."/>
            <person name="Barton Q."/>
            <person name="Grambo S."/>
            <person name="Sullivan M."/>
            <person name="Renfro C.M."/>
            <person name="Kuo A."/>
            <person name="Pangilinan J."/>
            <person name="Lipzen A."/>
            <person name="Keymanesh K."/>
            <person name="Savage E."/>
            <person name="Barry K."/>
            <person name="Grigoriev I.V."/>
            <person name="Riekhof W.R."/>
            <person name="Harris S.S."/>
        </authorList>
    </citation>
    <scope>NUCLEOTIDE SEQUENCE</scope>
    <source>
        <strain evidence="12">JF 03-4F</strain>
    </source>
</reference>
<dbReference type="PROSITE" id="PS50941">
    <property type="entry name" value="CHIT_BIND_I_2"/>
    <property type="match status" value="3"/>
</dbReference>
<dbReference type="SMART" id="SM00270">
    <property type="entry name" value="ChtBD1"/>
    <property type="match status" value="3"/>
</dbReference>